<feature type="transmembrane region" description="Helical" evidence="2">
    <location>
        <begin position="256"/>
        <end position="277"/>
    </location>
</feature>
<dbReference type="Proteomes" id="UP000221165">
    <property type="component" value="Unassembled WGS sequence"/>
</dbReference>
<keyword evidence="2 3" id="KW-0812">Transmembrane</keyword>
<comment type="caution">
    <text evidence="3">The sequence shown here is derived from an EMBL/GenBank/DDBJ whole genome shotgun (WGS) entry which is preliminary data.</text>
</comment>
<evidence type="ECO:0000256" key="2">
    <source>
        <dbReference type="SAM" id="Phobius"/>
    </source>
</evidence>
<feature type="compositionally biased region" description="Basic and acidic residues" evidence="1">
    <location>
        <begin position="137"/>
        <end position="147"/>
    </location>
</feature>
<dbReference type="SUPFAM" id="SSF58038">
    <property type="entry name" value="SNARE fusion complex"/>
    <property type="match status" value="1"/>
</dbReference>
<sequence>MLDPSPAFSSPPVSSPPSSPFFRDQEADWHRHYDTLLQAIDSLNHSSISPSSRGGGDSGVGASAEDIEIGRSACDAAEICLRQMEAEARTLPNAHALLPVVRRYQEEYERSRGIFSRLVQQWQHQQLLLPPSSSYRAGDHYSGEGRYDLSSASTTPGSGGGGGGGRRGFDSEGDGRDDFEDPVHAIYQAGGKLLGESNRLAVESEQVGLSVMGQLRSQRESILNSRTLAQKSYGEVQESRSLLMVMLRRSLLNKTLLAATIVFLSLAIVFVLIHRLLRFVKVVG</sequence>
<evidence type="ECO:0000313" key="3">
    <source>
        <dbReference type="EMBL" id="PHJ24367.1"/>
    </source>
</evidence>
<dbReference type="EMBL" id="MIGC01000708">
    <property type="protein sequence ID" value="PHJ24367.1"/>
    <property type="molecule type" value="Genomic_DNA"/>
</dbReference>
<dbReference type="RefSeq" id="XP_067926040.1">
    <property type="nucleotide sequence ID" value="XM_068061975.1"/>
</dbReference>
<reference evidence="3 4" key="1">
    <citation type="journal article" date="2017" name="Int. J. Parasitol.">
        <title>The genome of the protozoan parasite Cystoisospora suis and a reverse vaccinology approach to identify vaccine candidates.</title>
        <authorList>
            <person name="Palmieri N."/>
            <person name="Shrestha A."/>
            <person name="Ruttkowski B."/>
            <person name="Beck T."/>
            <person name="Vogl C."/>
            <person name="Tomley F."/>
            <person name="Blake D.P."/>
            <person name="Joachim A."/>
        </authorList>
    </citation>
    <scope>NUCLEOTIDE SEQUENCE [LARGE SCALE GENOMIC DNA]</scope>
    <source>
        <strain evidence="3 4">Wien I</strain>
    </source>
</reference>
<dbReference type="OrthoDB" id="430637at2759"/>
<name>A0A2C6L793_9APIC</name>
<protein>
    <submittedName>
        <fullName evidence="3">Transmembrane protein</fullName>
    </submittedName>
</protein>
<dbReference type="VEuPathDB" id="ToxoDB:CSUI_001770"/>
<proteinExistence type="predicted"/>
<keyword evidence="2" id="KW-1133">Transmembrane helix</keyword>
<feature type="region of interest" description="Disordered" evidence="1">
    <location>
        <begin position="131"/>
        <end position="175"/>
    </location>
</feature>
<keyword evidence="2" id="KW-0472">Membrane</keyword>
<accession>A0A2C6L793</accession>
<keyword evidence="4" id="KW-1185">Reference proteome</keyword>
<dbReference type="Pfam" id="PF12352">
    <property type="entry name" value="V-SNARE_C"/>
    <property type="match status" value="1"/>
</dbReference>
<gene>
    <name evidence="3" type="ORF">CSUI_001770</name>
</gene>
<feature type="region of interest" description="Disordered" evidence="1">
    <location>
        <begin position="1"/>
        <end position="25"/>
    </location>
</feature>
<dbReference type="Gene3D" id="1.20.5.110">
    <property type="match status" value="1"/>
</dbReference>
<feature type="compositionally biased region" description="Gly residues" evidence="1">
    <location>
        <begin position="157"/>
        <end position="166"/>
    </location>
</feature>
<evidence type="ECO:0000256" key="1">
    <source>
        <dbReference type="SAM" id="MobiDB-lite"/>
    </source>
</evidence>
<evidence type="ECO:0000313" key="4">
    <source>
        <dbReference type="Proteomes" id="UP000221165"/>
    </source>
</evidence>
<dbReference type="CDD" id="cd15862">
    <property type="entry name" value="SNARE_Vti1"/>
    <property type="match status" value="1"/>
</dbReference>
<feature type="compositionally biased region" description="Low complexity" evidence="1">
    <location>
        <begin position="1"/>
        <end position="12"/>
    </location>
</feature>
<dbReference type="AlphaFoldDB" id="A0A2C6L793"/>
<dbReference type="GeneID" id="94425186"/>
<organism evidence="3 4">
    <name type="scientific">Cystoisospora suis</name>
    <dbReference type="NCBI Taxonomy" id="483139"/>
    <lineage>
        <taxon>Eukaryota</taxon>
        <taxon>Sar</taxon>
        <taxon>Alveolata</taxon>
        <taxon>Apicomplexa</taxon>
        <taxon>Conoidasida</taxon>
        <taxon>Coccidia</taxon>
        <taxon>Eucoccidiorida</taxon>
        <taxon>Eimeriorina</taxon>
        <taxon>Sarcocystidae</taxon>
        <taxon>Cystoisospora</taxon>
    </lineage>
</organism>